<name>A0A8T1PQ91_CARIL</name>
<feature type="transmembrane region" description="Helical" evidence="1">
    <location>
        <begin position="23"/>
        <end position="43"/>
    </location>
</feature>
<keyword evidence="1" id="KW-0812">Transmembrane</keyword>
<evidence type="ECO:0000256" key="1">
    <source>
        <dbReference type="SAM" id="Phobius"/>
    </source>
</evidence>
<keyword evidence="1" id="KW-0472">Membrane</keyword>
<protein>
    <submittedName>
        <fullName evidence="2">Uncharacterized protein</fullName>
    </submittedName>
</protein>
<evidence type="ECO:0000313" key="2">
    <source>
        <dbReference type="EMBL" id="KAG6643182.1"/>
    </source>
</evidence>
<comment type="caution">
    <text evidence="2">The sequence shown here is derived from an EMBL/GenBank/DDBJ whole genome shotgun (WGS) entry which is preliminary data.</text>
</comment>
<sequence length="86" mass="10130">MVGRGTPPSRLCIEDWPSNSRSLHAILFSVCHCLALQFWFFWFRRNTLIHYGSFQAPAMVYKQVVIAFENFQTTTQQKKITRIPHQ</sequence>
<accession>A0A8T1PQ91</accession>
<proteinExistence type="predicted"/>
<dbReference type="Proteomes" id="UP000811609">
    <property type="component" value="Chromosome 9"/>
</dbReference>
<reference evidence="2" key="1">
    <citation type="submission" date="2020-12" db="EMBL/GenBank/DDBJ databases">
        <title>WGS assembly of Carya illinoinensis cv. Pawnee.</title>
        <authorList>
            <person name="Platts A."/>
            <person name="Shu S."/>
            <person name="Wright S."/>
            <person name="Barry K."/>
            <person name="Edger P."/>
            <person name="Pires J.C."/>
            <person name="Schmutz J."/>
        </authorList>
    </citation>
    <scope>NUCLEOTIDE SEQUENCE</scope>
    <source>
        <tissue evidence="2">Leaf</tissue>
    </source>
</reference>
<dbReference type="EMBL" id="CM031817">
    <property type="protein sequence ID" value="KAG6643182.1"/>
    <property type="molecule type" value="Genomic_DNA"/>
</dbReference>
<evidence type="ECO:0000313" key="3">
    <source>
        <dbReference type="Proteomes" id="UP000811609"/>
    </source>
</evidence>
<gene>
    <name evidence="2" type="ORF">CIPAW_09G192800</name>
</gene>
<keyword evidence="3" id="KW-1185">Reference proteome</keyword>
<organism evidence="2 3">
    <name type="scientific">Carya illinoinensis</name>
    <name type="common">Pecan</name>
    <dbReference type="NCBI Taxonomy" id="32201"/>
    <lineage>
        <taxon>Eukaryota</taxon>
        <taxon>Viridiplantae</taxon>
        <taxon>Streptophyta</taxon>
        <taxon>Embryophyta</taxon>
        <taxon>Tracheophyta</taxon>
        <taxon>Spermatophyta</taxon>
        <taxon>Magnoliopsida</taxon>
        <taxon>eudicotyledons</taxon>
        <taxon>Gunneridae</taxon>
        <taxon>Pentapetalae</taxon>
        <taxon>rosids</taxon>
        <taxon>fabids</taxon>
        <taxon>Fagales</taxon>
        <taxon>Juglandaceae</taxon>
        <taxon>Carya</taxon>
    </lineage>
</organism>
<keyword evidence="1" id="KW-1133">Transmembrane helix</keyword>
<dbReference type="AlphaFoldDB" id="A0A8T1PQ91"/>